<evidence type="ECO:0000256" key="11">
    <source>
        <dbReference type="SAM" id="SignalP"/>
    </source>
</evidence>
<dbReference type="InterPro" id="IPR014017">
    <property type="entry name" value="DNA_helicase_UvrD-like_C"/>
</dbReference>
<reference evidence="13 14" key="1">
    <citation type="submission" date="2019-04" db="EMBL/GenBank/DDBJ databases">
        <title>Comparative genomics and transcriptomics to analyze fruiting body development in filamentous ascomycetes.</title>
        <authorList>
            <consortium name="DOE Joint Genome Institute"/>
            <person name="Lutkenhaus R."/>
            <person name="Traeger S."/>
            <person name="Breuer J."/>
            <person name="Kuo A."/>
            <person name="Lipzen A."/>
            <person name="Pangilinan J."/>
            <person name="Dilworth D."/>
            <person name="Sandor L."/>
            <person name="Poggeler S."/>
            <person name="Barry K."/>
            <person name="Grigoriev I.V."/>
            <person name="Nowrousian M."/>
        </authorList>
    </citation>
    <scope>NUCLEOTIDE SEQUENCE [LARGE SCALE GENOMIC DNA]</scope>
    <source>
        <strain evidence="13 14">CBS 389.68</strain>
    </source>
</reference>
<dbReference type="SMART" id="SM00487">
    <property type="entry name" value="DEXDc"/>
    <property type="match status" value="1"/>
</dbReference>
<dbReference type="Gene3D" id="3.90.320.10">
    <property type="match status" value="1"/>
</dbReference>
<keyword evidence="14" id="KW-1185">Reference proteome</keyword>
<keyword evidence="6" id="KW-0269">Exonuclease</keyword>
<feature type="region of interest" description="Disordered" evidence="10">
    <location>
        <begin position="456"/>
        <end position="475"/>
    </location>
</feature>
<evidence type="ECO:0000256" key="8">
    <source>
        <dbReference type="ARBA" id="ARBA00023125"/>
    </source>
</evidence>
<dbReference type="GO" id="GO:0004527">
    <property type="term" value="F:exonuclease activity"/>
    <property type="evidence" value="ECO:0007669"/>
    <property type="project" value="UniProtKB-KW"/>
</dbReference>
<feature type="chain" id="PRO_5020426902" evidence="11">
    <location>
        <begin position="18"/>
        <end position="856"/>
    </location>
</feature>
<dbReference type="InterPro" id="IPR027417">
    <property type="entry name" value="P-loop_NTPase"/>
</dbReference>
<feature type="compositionally biased region" description="Polar residues" evidence="10">
    <location>
        <begin position="33"/>
        <end position="46"/>
    </location>
</feature>
<dbReference type="InParanoid" id="A0A4S2N5U1"/>
<evidence type="ECO:0000256" key="5">
    <source>
        <dbReference type="ARBA" id="ARBA00022806"/>
    </source>
</evidence>
<dbReference type="SUPFAM" id="SSF52540">
    <property type="entry name" value="P-loop containing nucleoside triphosphate hydrolases"/>
    <property type="match status" value="1"/>
</dbReference>
<dbReference type="PANTHER" id="PTHR11070">
    <property type="entry name" value="UVRD / RECB / PCRA DNA HELICASE FAMILY MEMBER"/>
    <property type="match status" value="1"/>
</dbReference>
<evidence type="ECO:0000256" key="2">
    <source>
        <dbReference type="ARBA" id="ARBA00022741"/>
    </source>
</evidence>
<dbReference type="InterPro" id="IPR014001">
    <property type="entry name" value="Helicase_ATP-bd"/>
</dbReference>
<sequence>MRAHSLATLHAFRVVLASTVKGQTPNLDVDATGSVSTNSPNTSHRAASNHGPLPPPSAQQAEALRVFRSNHCNLLVNACAGSGKTTLILQIAQQNPDTIFLVLTYNKDLASATRVRAKGAGLSNVHVYTMHSYGFHFYSTECQTDQGLKRVFQKLQRPKDATRLPNPGVIVVDEAQDLTPTFKMFLEHVMKDTFSGKSQPPPRLVFLGDPRQEIYEYKDADHRFLTNAPKEEVFGHINSYPWENITLDASNRLTPQMTDFIRNVMLRPHEKGHIFSARPPRLNGKRHLKPLYIIGDPYKEPYEQIQRLRKSGYSPEEILVLAPSIRQTSATPLKALVNQLAAERVPVYIPDFEESGFNDEAARGKISCCTFHQSKGIERRAVIVLDFDGSYPRYQNIEAYTGIPNPIYVAVTRASEELILIQNPKNGPLPTLNTSKLLEYSRFQIKKNSFSNAFADVSDNNGSSTTSTTSPNSDPVEMYPISHLLRVCSSSTEFLERAVSHLHLEPVVPPGICEHNTPQTIKDTHNLRLPISPITGTAAPSLQQYFSGRGLSLLNTVIHAGEPGSFYDLCLSATAGKGIMDTGTLIPAKQHKKLKHLSAKHKRGESLSVSDILFVATIHDTCMNGYNHKLHTIPDTGYNWLTRSHVKDIISTIGEHVPRKGKVKYERLIIGNFASIKTDLYGEKPGIVIQGIPDIVIPDERRIVEVKYGKLRPEHLIQAAMYAAILTENQRGLGGNWSSYVLSVTDGQYVKISPKTERSYRKILQQIVNRAIIQRKLEKEIKSKAVLKDLSDEEFLAQNRKKFSGKIGETVVPDWLGMVPTRAKTEMRLERWKSQGMSLDSTPQESVIRATGEGSF</sequence>
<gene>
    <name evidence="13" type="ORF">EX30DRAFT_2244</name>
</gene>
<feature type="domain" description="Helicase ATP-binding" evidence="12">
    <location>
        <begin position="52"/>
        <end position="240"/>
    </location>
</feature>
<proteinExistence type="predicted"/>
<dbReference type="GO" id="GO:0005634">
    <property type="term" value="C:nucleus"/>
    <property type="evidence" value="ECO:0007669"/>
    <property type="project" value="TreeGrafter"/>
</dbReference>
<feature type="region of interest" description="Disordered" evidence="10">
    <location>
        <begin position="834"/>
        <end position="856"/>
    </location>
</feature>
<keyword evidence="7" id="KW-0067">ATP-binding</keyword>
<dbReference type="InterPro" id="IPR011604">
    <property type="entry name" value="PDDEXK-like_dom_sf"/>
</dbReference>
<name>A0A4S2N5U1_9PEZI</name>
<dbReference type="GO" id="GO:0005524">
    <property type="term" value="F:ATP binding"/>
    <property type="evidence" value="ECO:0007669"/>
    <property type="project" value="UniProtKB-KW"/>
</dbReference>
<dbReference type="GO" id="GO:0043138">
    <property type="term" value="F:3'-5' DNA helicase activity"/>
    <property type="evidence" value="ECO:0007669"/>
    <property type="project" value="TreeGrafter"/>
</dbReference>
<organism evidence="13 14">
    <name type="scientific">Ascodesmis nigricans</name>
    <dbReference type="NCBI Taxonomy" id="341454"/>
    <lineage>
        <taxon>Eukaryota</taxon>
        <taxon>Fungi</taxon>
        <taxon>Dikarya</taxon>
        <taxon>Ascomycota</taxon>
        <taxon>Pezizomycotina</taxon>
        <taxon>Pezizomycetes</taxon>
        <taxon>Pezizales</taxon>
        <taxon>Ascodesmidaceae</taxon>
        <taxon>Ascodesmis</taxon>
    </lineage>
</organism>
<keyword evidence="11" id="KW-0732">Signal</keyword>
<evidence type="ECO:0000313" key="13">
    <source>
        <dbReference type="EMBL" id="TGZ84543.1"/>
    </source>
</evidence>
<dbReference type="InterPro" id="IPR000212">
    <property type="entry name" value="DNA_helicase_UvrD/REP"/>
</dbReference>
<accession>A0A4S2N5U1</accession>
<keyword evidence="3" id="KW-0227">DNA damage</keyword>
<dbReference type="Pfam" id="PF13245">
    <property type="entry name" value="AAA_19"/>
    <property type="match status" value="1"/>
</dbReference>
<evidence type="ECO:0000256" key="1">
    <source>
        <dbReference type="ARBA" id="ARBA00022722"/>
    </source>
</evidence>
<dbReference type="STRING" id="341454.A0A4S2N5U1"/>
<evidence type="ECO:0000256" key="9">
    <source>
        <dbReference type="ARBA" id="ARBA00023204"/>
    </source>
</evidence>
<evidence type="ECO:0000256" key="7">
    <source>
        <dbReference type="ARBA" id="ARBA00022840"/>
    </source>
</evidence>
<dbReference type="Gene3D" id="3.40.50.300">
    <property type="entry name" value="P-loop containing nucleotide triphosphate hydrolases"/>
    <property type="match status" value="2"/>
</dbReference>
<keyword evidence="2" id="KW-0547">Nucleotide-binding</keyword>
<evidence type="ECO:0000256" key="3">
    <source>
        <dbReference type="ARBA" id="ARBA00022763"/>
    </source>
</evidence>
<dbReference type="PANTHER" id="PTHR11070:SF2">
    <property type="entry name" value="ATP-DEPENDENT DNA HELICASE SRS2"/>
    <property type="match status" value="1"/>
</dbReference>
<dbReference type="AlphaFoldDB" id="A0A4S2N5U1"/>
<protein>
    <submittedName>
        <fullName evidence="13">P-loop containing nucleoside triphosphate hydrolase protein</fullName>
    </submittedName>
</protein>
<evidence type="ECO:0000313" key="14">
    <source>
        <dbReference type="Proteomes" id="UP000298138"/>
    </source>
</evidence>
<dbReference type="OrthoDB" id="1470711at2759"/>
<feature type="signal peptide" evidence="11">
    <location>
        <begin position="1"/>
        <end position="17"/>
    </location>
</feature>
<dbReference type="Proteomes" id="UP000298138">
    <property type="component" value="Unassembled WGS sequence"/>
</dbReference>
<evidence type="ECO:0000256" key="4">
    <source>
        <dbReference type="ARBA" id="ARBA00022801"/>
    </source>
</evidence>
<evidence type="ECO:0000256" key="6">
    <source>
        <dbReference type="ARBA" id="ARBA00022839"/>
    </source>
</evidence>
<keyword evidence="1" id="KW-0540">Nuclease</keyword>
<keyword evidence="8" id="KW-0238">DNA-binding</keyword>
<dbReference type="GO" id="GO:0003677">
    <property type="term" value="F:DNA binding"/>
    <property type="evidence" value="ECO:0007669"/>
    <property type="project" value="UniProtKB-KW"/>
</dbReference>
<dbReference type="Pfam" id="PF13361">
    <property type="entry name" value="UvrD_C"/>
    <property type="match status" value="1"/>
</dbReference>
<evidence type="ECO:0000256" key="10">
    <source>
        <dbReference type="SAM" id="MobiDB-lite"/>
    </source>
</evidence>
<keyword evidence="4 13" id="KW-0378">Hydrolase</keyword>
<feature type="region of interest" description="Disordered" evidence="10">
    <location>
        <begin position="26"/>
        <end position="57"/>
    </location>
</feature>
<dbReference type="EMBL" id="ML220112">
    <property type="protein sequence ID" value="TGZ84543.1"/>
    <property type="molecule type" value="Genomic_DNA"/>
</dbReference>
<keyword evidence="5" id="KW-0347">Helicase</keyword>
<evidence type="ECO:0000259" key="12">
    <source>
        <dbReference type="SMART" id="SM00487"/>
    </source>
</evidence>
<feature type="compositionally biased region" description="Polar residues" evidence="10">
    <location>
        <begin position="835"/>
        <end position="845"/>
    </location>
</feature>
<dbReference type="GO" id="GO:0000725">
    <property type="term" value="P:recombinational repair"/>
    <property type="evidence" value="ECO:0007669"/>
    <property type="project" value="TreeGrafter"/>
</dbReference>
<keyword evidence="9" id="KW-0234">DNA repair</keyword>